<gene>
    <name evidence="2" type="ORF">ACFFR3_29580</name>
</gene>
<evidence type="ECO:0000313" key="2">
    <source>
        <dbReference type="EMBL" id="MFB9473665.1"/>
    </source>
</evidence>
<evidence type="ECO:0000313" key="3">
    <source>
        <dbReference type="Proteomes" id="UP001589568"/>
    </source>
</evidence>
<name>A0ABV5NTP0_9ACTN</name>
<comment type="caution">
    <text evidence="2">The sequence shown here is derived from an EMBL/GenBank/DDBJ whole genome shotgun (WGS) entry which is preliminary data.</text>
</comment>
<protein>
    <submittedName>
        <fullName evidence="2">Uncharacterized protein</fullName>
    </submittedName>
</protein>
<keyword evidence="3" id="KW-1185">Reference proteome</keyword>
<dbReference type="Proteomes" id="UP001589568">
    <property type="component" value="Unassembled WGS sequence"/>
</dbReference>
<evidence type="ECO:0000256" key="1">
    <source>
        <dbReference type="SAM" id="MobiDB-lite"/>
    </source>
</evidence>
<feature type="compositionally biased region" description="Basic residues" evidence="1">
    <location>
        <begin position="90"/>
        <end position="102"/>
    </location>
</feature>
<dbReference type="EMBL" id="JBHMCF010000035">
    <property type="protein sequence ID" value="MFB9473665.1"/>
    <property type="molecule type" value="Genomic_DNA"/>
</dbReference>
<proteinExistence type="predicted"/>
<feature type="region of interest" description="Disordered" evidence="1">
    <location>
        <begin position="72"/>
        <end position="144"/>
    </location>
</feature>
<reference evidence="2 3" key="1">
    <citation type="submission" date="2024-09" db="EMBL/GenBank/DDBJ databases">
        <authorList>
            <person name="Sun Q."/>
            <person name="Mori K."/>
        </authorList>
    </citation>
    <scope>NUCLEOTIDE SEQUENCE [LARGE SCALE GENOMIC DNA]</scope>
    <source>
        <strain evidence="2 3">JCM 3324</strain>
    </source>
</reference>
<accession>A0ABV5NTP0</accession>
<dbReference type="RefSeq" id="WP_345408162.1">
    <property type="nucleotide sequence ID" value="NZ_BAAAXS010000001.1"/>
</dbReference>
<sequence>MNGPAAQPHAALTGTDFTGMTPKVLVVVGEKDWNASFSDRQDWRGDAYTAAPGPKTLPEIFDAERRTRAHLGLPAQRALPRGPGVDAGHRGARRRHPAHRTRRVEVGPAPSARRGVRYAFAGGGPWRSPRRTGTSARRRSVSAG</sequence>
<organism evidence="2 3">
    <name type="scientific">Nonomuraea salmonea</name>
    <dbReference type="NCBI Taxonomy" id="46181"/>
    <lineage>
        <taxon>Bacteria</taxon>
        <taxon>Bacillati</taxon>
        <taxon>Actinomycetota</taxon>
        <taxon>Actinomycetes</taxon>
        <taxon>Streptosporangiales</taxon>
        <taxon>Streptosporangiaceae</taxon>
        <taxon>Nonomuraea</taxon>
    </lineage>
</organism>